<protein>
    <submittedName>
        <fullName evidence="1">Uncharacterized protein</fullName>
    </submittedName>
</protein>
<proteinExistence type="predicted"/>
<accession>A0ACB8XU24</accession>
<evidence type="ECO:0000313" key="1">
    <source>
        <dbReference type="EMBL" id="KAI3675012.1"/>
    </source>
</evidence>
<evidence type="ECO:0000313" key="2">
    <source>
        <dbReference type="Proteomes" id="UP001056120"/>
    </source>
</evidence>
<organism evidence="1 2">
    <name type="scientific">Smallanthus sonchifolius</name>
    <dbReference type="NCBI Taxonomy" id="185202"/>
    <lineage>
        <taxon>Eukaryota</taxon>
        <taxon>Viridiplantae</taxon>
        <taxon>Streptophyta</taxon>
        <taxon>Embryophyta</taxon>
        <taxon>Tracheophyta</taxon>
        <taxon>Spermatophyta</taxon>
        <taxon>Magnoliopsida</taxon>
        <taxon>eudicotyledons</taxon>
        <taxon>Gunneridae</taxon>
        <taxon>Pentapetalae</taxon>
        <taxon>asterids</taxon>
        <taxon>campanulids</taxon>
        <taxon>Asterales</taxon>
        <taxon>Asteraceae</taxon>
        <taxon>Asteroideae</taxon>
        <taxon>Heliantheae alliance</taxon>
        <taxon>Millerieae</taxon>
        <taxon>Smallanthus</taxon>
    </lineage>
</organism>
<sequence>MPQPSFTTLHSRFQKIQFQRNLLCKFVSSLRIEINQDLATIQDIASGKHLQVLLLVSSIRQESCYPPPPPPSAPNCKEAVEVALTWTQSQEELCLQRSRFICLQDP</sequence>
<gene>
    <name evidence="1" type="ORF">L1987_84593</name>
</gene>
<dbReference type="EMBL" id="CM042046">
    <property type="protein sequence ID" value="KAI3675012.1"/>
    <property type="molecule type" value="Genomic_DNA"/>
</dbReference>
<reference evidence="1 2" key="2">
    <citation type="journal article" date="2022" name="Mol. Ecol. Resour.">
        <title>The genomes of chicory, endive, great burdock and yacon provide insights into Asteraceae paleo-polyploidization history and plant inulin production.</title>
        <authorList>
            <person name="Fan W."/>
            <person name="Wang S."/>
            <person name="Wang H."/>
            <person name="Wang A."/>
            <person name="Jiang F."/>
            <person name="Liu H."/>
            <person name="Zhao H."/>
            <person name="Xu D."/>
            <person name="Zhang Y."/>
        </authorList>
    </citation>
    <scope>NUCLEOTIDE SEQUENCE [LARGE SCALE GENOMIC DNA]</scope>
    <source>
        <strain evidence="2">cv. Yunnan</strain>
        <tissue evidence="1">Leaves</tissue>
    </source>
</reference>
<name>A0ACB8XU24_9ASTR</name>
<reference evidence="2" key="1">
    <citation type="journal article" date="2022" name="Mol. Ecol. Resour.">
        <title>The genomes of chicory, endive, great burdock and yacon provide insights into Asteraceae palaeo-polyploidization history and plant inulin production.</title>
        <authorList>
            <person name="Fan W."/>
            <person name="Wang S."/>
            <person name="Wang H."/>
            <person name="Wang A."/>
            <person name="Jiang F."/>
            <person name="Liu H."/>
            <person name="Zhao H."/>
            <person name="Xu D."/>
            <person name="Zhang Y."/>
        </authorList>
    </citation>
    <scope>NUCLEOTIDE SEQUENCE [LARGE SCALE GENOMIC DNA]</scope>
    <source>
        <strain evidence="2">cv. Yunnan</strain>
    </source>
</reference>
<keyword evidence="2" id="KW-1185">Reference proteome</keyword>
<dbReference type="Proteomes" id="UP001056120">
    <property type="component" value="Linkage Group LG29"/>
</dbReference>
<comment type="caution">
    <text evidence="1">The sequence shown here is derived from an EMBL/GenBank/DDBJ whole genome shotgun (WGS) entry which is preliminary data.</text>
</comment>